<reference evidence="13" key="1">
    <citation type="submission" date="2017-04" db="EMBL/GenBank/DDBJ databases">
        <title>Plasmodium gonderi genome.</title>
        <authorList>
            <person name="Arisue N."/>
            <person name="Honma H."/>
            <person name="Kawai S."/>
            <person name="Tougan T."/>
            <person name="Tanabe K."/>
            <person name="Horii T."/>
        </authorList>
    </citation>
    <scope>NUCLEOTIDE SEQUENCE [LARGE SCALE GENOMIC DNA]</scope>
    <source>
        <strain evidence="13">ATCC 30045</strain>
    </source>
</reference>
<evidence type="ECO:0000256" key="3">
    <source>
        <dbReference type="ARBA" id="ARBA00009071"/>
    </source>
</evidence>
<keyword evidence="13" id="KW-1185">Reference proteome</keyword>
<evidence type="ECO:0000256" key="1">
    <source>
        <dbReference type="ARBA" id="ARBA00003029"/>
    </source>
</evidence>
<dbReference type="AlphaFoldDB" id="A0A1Y1JEB9"/>
<protein>
    <recommendedName>
        <fullName evidence="4">Dynein regulatory complex protein 10</fullName>
    </recommendedName>
</protein>
<dbReference type="RefSeq" id="XP_028543458.1">
    <property type="nucleotide sequence ID" value="XM_028687657.1"/>
</dbReference>
<proteinExistence type="inferred from homology"/>
<keyword evidence="5" id="KW-0963">Cytoplasm</keyword>
<gene>
    <name evidence="12" type="ORF">PGO_090670</name>
</gene>
<evidence type="ECO:0000256" key="11">
    <source>
        <dbReference type="SAM" id="MobiDB-lite"/>
    </source>
</evidence>
<name>A0A1Y1JEB9_PLAGO</name>
<evidence type="ECO:0000256" key="9">
    <source>
        <dbReference type="ARBA" id="ARBA00023273"/>
    </source>
</evidence>
<feature type="coiled-coil region" evidence="10">
    <location>
        <begin position="294"/>
        <end position="362"/>
    </location>
</feature>
<evidence type="ECO:0000313" key="12">
    <source>
        <dbReference type="EMBL" id="GAW80869.1"/>
    </source>
</evidence>
<comment type="function">
    <text evidence="1">Component of the nexin-dynein regulatory complex (N-DRC), a key regulator of ciliary/flagellar motility which maintains the alignment and integrity of the distal axoneme and regulates microtubule sliding in motile axonemes.</text>
</comment>
<feature type="coiled-coil region" evidence="10">
    <location>
        <begin position="161"/>
        <end position="241"/>
    </location>
</feature>
<comment type="similarity">
    <text evidence="3">Belongs to the DRC10 family.</text>
</comment>
<evidence type="ECO:0000256" key="7">
    <source>
        <dbReference type="ARBA" id="ARBA00023069"/>
    </source>
</evidence>
<evidence type="ECO:0000313" key="13">
    <source>
        <dbReference type="Proteomes" id="UP000195521"/>
    </source>
</evidence>
<comment type="subcellular location">
    <subcellularLocation>
        <location evidence="2">Cytoplasm</location>
        <location evidence="2">Cytoskeleton</location>
        <location evidence="2">Flagellum axoneme</location>
    </subcellularLocation>
</comment>
<organism evidence="12 13">
    <name type="scientific">Plasmodium gonderi</name>
    <dbReference type="NCBI Taxonomy" id="77519"/>
    <lineage>
        <taxon>Eukaryota</taxon>
        <taxon>Sar</taxon>
        <taxon>Alveolata</taxon>
        <taxon>Apicomplexa</taxon>
        <taxon>Aconoidasida</taxon>
        <taxon>Haemosporida</taxon>
        <taxon>Plasmodiidae</taxon>
        <taxon>Plasmodium</taxon>
        <taxon>Plasmodium (Plasmodium)</taxon>
    </lineage>
</organism>
<dbReference type="PANTHER" id="PTHR31598:SF1">
    <property type="entry name" value="DYNEIN REGULATORY COMPLEX PROTEIN 10"/>
    <property type="match status" value="1"/>
</dbReference>
<evidence type="ECO:0000256" key="8">
    <source>
        <dbReference type="ARBA" id="ARBA00023212"/>
    </source>
</evidence>
<dbReference type="Proteomes" id="UP000195521">
    <property type="component" value="Unassembled WGS sequence"/>
</dbReference>
<evidence type="ECO:0000256" key="5">
    <source>
        <dbReference type="ARBA" id="ARBA00022490"/>
    </source>
</evidence>
<keyword evidence="6" id="KW-0282">Flagellum</keyword>
<sequence>MGDKFIDVEAKSLFNVIEMFERKIINLSYINEEVLEKLNEKELCSVPEEFFTYFKDIIKLNKLYEHTEVLKCEEVGDESSQEKNERKNGGRESEEDENDELDVLIEHQDLIDRIKKYCFCLCKTFKENTDLCKILNLLNDKENHDFYKFLHIVKDLKDMFLLKFQTTADEKKKRAKNLEELKEEEQNIQNEEKKLNNELEIVRKKSHEEIKDLQLILITKENELNKLKKSSKDNIKKLLNEMPLNKLPEELENLNSLFEKTKHLYENQIRTFQDLEVSMVKKNKLIEMDIQNYVDSIDAEIKEIDEEIKIWKNKVNENKIIDKNLDATMLKKKAEMEEKSFLKELADKRRNIIMKRENESNEAATIIQSYIRAVKERNLYSEHEKKKKKKKS</sequence>
<dbReference type="OMA" id="KWGRINL"/>
<feature type="compositionally biased region" description="Basic and acidic residues" evidence="11">
    <location>
        <begin position="75"/>
        <end position="92"/>
    </location>
</feature>
<keyword evidence="9" id="KW-0966">Cell projection</keyword>
<dbReference type="EMBL" id="BDQF01000010">
    <property type="protein sequence ID" value="GAW80869.1"/>
    <property type="molecule type" value="Genomic_DNA"/>
</dbReference>
<evidence type="ECO:0000256" key="4">
    <source>
        <dbReference type="ARBA" id="ARBA00021752"/>
    </source>
</evidence>
<keyword evidence="10" id="KW-0175">Coiled coil</keyword>
<accession>A0A1Y1JEB9</accession>
<comment type="caution">
    <text evidence="12">The sequence shown here is derived from an EMBL/GenBank/DDBJ whole genome shotgun (WGS) entry which is preliminary data.</text>
</comment>
<dbReference type="PANTHER" id="PTHR31598">
    <property type="entry name" value="IQ DOMAIN-CONTAINING PROTEIN D"/>
    <property type="match status" value="1"/>
</dbReference>
<evidence type="ECO:0000256" key="6">
    <source>
        <dbReference type="ARBA" id="ARBA00022846"/>
    </source>
</evidence>
<feature type="region of interest" description="Disordered" evidence="11">
    <location>
        <begin position="75"/>
        <end position="98"/>
    </location>
</feature>
<evidence type="ECO:0000256" key="10">
    <source>
        <dbReference type="SAM" id="Coils"/>
    </source>
</evidence>
<dbReference type="InterPro" id="IPR042815">
    <property type="entry name" value="DRC10"/>
</dbReference>
<dbReference type="PROSITE" id="PS50096">
    <property type="entry name" value="IQ"/>
    <property type="match status" value="1"/>
</dbReference>
<dbReference type="GeneID" id="39747587"/>
<keyword evidence="7" id="KW-0969">Cilium</keyword>
<dbReference type="OrthoDB" id="371510at2759"/>
<evidence type="ECO:0000256" key="2">
    <source>
        <dbReference type="ARBA" id="ARBA00004611"/>
    </source>
</evidence>
<keyword evidence="8" id="KW-0206">Cytoskeleton</keyword>